<evidence type="ECO:0000313" key="1">
    <source>
        <dbReference type="EMBL" id="MBW93197.1"/>
    </source>
</evidence>
<reference evidence="1" key="1">
    <citation type="submission" date="2018-02" db="EMBL/GenBank/DDBJ databases">
        <title>Rhizophora mucronata_Transcriptome.</title>
        <authorList>
            <person name="Meera S.P."/>
            <person name="Sreeshan A."/>
            <person name="Augustine A."/>
        </authorList>
    </citation>
    <scope>NUCLEOTIDE SEQUENCE</scope>
    <source>
        <tissue evidence="1">Leaf</tissue>
    </source>
</reference>
<organism evidence="1">
    <name type="scientific">Rhizophora mucronata</name>
    <name type="common">Asiatic mangrove</name>
    <dbReference type="NCBI Taxonomy" id="61149"/>
    <lineage>
        <taxon>Eukaryota</taxon>
        <taxon>Viridiplantae</taxon>
        <taxon>Streptophyta</taxon>
        <taxon>Embryophyta</taxon>
        <taxon>Tracheophyta</taxon>
        <taxon>Spermatophyta</taxon>
        <taxon>Magnoliopsida</taxon>
        <taxon>eudicotyledons</taxon>
        <taxon>Gunneridae</taxon>
        <taxon>Pentapetalae</taxon>
        <taxon>rosids</taxon>
        <taxon>fabids</taxon>
        <taxon>Malpighiales</taxon>
        <taxon>Rhizophoraceae</taxon>
        <taxon>Rhizophora</taxon>
    </lineage>
</organism>
<sequence>MFVQTENGFEIEMKI</sequence>
<name>A0A2P2JI95_RHIMU</name>
<protein>
    <submittedName>
        <fullName evidence="1">Uncharacterized protein</fullName>
    </submittedName>
</protein>
<proteinExistence type="predicted"/>
<dbReference type="EMBL" id="GGEC01012714">
    <property type="protein sequence ID" value="MBW93197.1"/>
    <property type="molecule type" value="Transcribed_RNA"/>
</dbReference>
<accession>A0A2P2JI95</accession>